<protein>
    <submittedName>
        <fullName evidence="4">XdhC family protein</fullName>
    </submittedName>
</protein>
<dbReference type="InterPro" id="IPR027051">
    <property type="entry name" value="XdhC_Rossmann_dom"/>
</dbReference>
<keyword evidence="5" id="KW-1185">Reference proteome</keyword>
<name>A0ABW6PKG0_9NOCA</name>
<dbReference type="EMBL" id="JBIAMX010000004">
    <property type="protein sequence ID" value="MFF0542884.1"/>
    <property type="molecule type" value="Genomic_DNA"/>
</dbReference>
<gene>
    <name evidence="4" type="ORF">ACFYTF_08600</name>
</gene>
<accession>A0ABW6PKG0</accession>
<dbReference type="Pfam" id="PF02625">
    <property type="entry name" value="XdhC_CoxI"/>
    <property type="match status" value="1"/>
</dbReference>
<evidence type="ECO:0000313" key="4">
    <source>
        <dbReference type="EMBL" id="MFF0542884.1"/>
    </source>
</evidence>
<dbReference type="Gene3D" id="3.40.50.720">
    <property type="entry name" value="NAD(P)-binding Rossmann-like Domain"/>
    <property type="match status" value="1"/>
</dbReference>
<dbReference type="PANTHER" id="PTHR30388:SF4">
    <property type="entry name" value="MOLYBDENUM COFACTOR INSERTION CHAPERONE PAOD"/>
    <property type="match status" value="1"/>
</dbReference>
<comment type="caution">
    <text evidence="4">The sequence shown here is derived from an EMBL/GenBank/DDBJ whole genome shotgun (WGS) entry which is preliminary data.</text>
</comment>
<evidence type="ECO:0000256" key="1">
    <source>
        <dbReference type="SAM" id="MobiDB-lite"/>
    </source>
</evidence>
<dbReference type="InterPro" id="IPR003777">
    <property type="entry name" value="XdhC_CoxI"/>
</dbReference>
<reference evidence="4 5" key="1">
    <citation type="submission" date="2024-10" db="EMBL/GenBank/DDBJ databases">
        <title>The Natural Products Discovery Center: Release of the First 8490 Sequenced Strains for Exploring Actinobacteria Biosynthetic Diversity.</title>
        <authorList>
            <person name="Kalkreuter E."/>
            <person name="Kautsar S.A."/>
            <person name="Yang D."/>
            <person name="Bader C.D."/>
            <person name="Teijaro C.N."/>
            <person name="Fluegel L."/>
            <person name="Davis C.M."/>
            <person name="Simpson J.R."/>
            <person name="Lauterbach L."/>
            <person name="Steele A.D."/>
            <person name="Gui C."/>
            <person name="Meng S."/>
            <person name="Li G."/>
            <person name="Viehrig K."/>
            <person name="Ye F."/>
            <person name="Su P."/>
            <person name="Kiefer A.F."/>
            <person name="Nichols A."/>
            <person name="Cepeda A.J."/>
            <person name="Yan W."/>
            <person name="Fan B."/>
            <person name="Jiang Y."/>
            <person name="Adhikari A."/>
            <person name="Zheng C.-J."/>
            <person name="Schuster L."/>
            <person name="Cowan T.M."/>
            <person name="Smanski M.J."/>
            <person name="Chevrette M.G."/>
            <person name="De Carvalho L.P.S."/>
            <person name="Shen B."/>
        </authorList>
    </citation>
    <scope>NUCLEOTIDE SEQUENCE [LARGE SCALE GENOMIC DNA]</scope>
    <source>
        <strain evidence="4 5">NPDC004045</strain>
    </source>
</reference>
<proteinExistence type="predicted"/>
<feature type="domain" description="XdhC- CoxI" evidence="2">
    <location>
        <begin position="14"/>
        <end position="76"/>
    </location>
</feature>
<evidence type="ECO:0000259" key="2">
    <source>
        <dbReference type="Pfam" id="PF02625"/>
    </source>
</evidence>
<evidence type="ECO:0000313" key="5">
    <source>
        <dbReference type="Proteomes" id="UP001601444"/>
    </source>
</evidence>
<dbReference type="PANTHER" id="PTHR30388">
    <property type="entry name" value="ALDEHYDE OXIDOREDUCTASE MOLYBDENUM COFACTOR ASSEMBLY PROTEIN"/>
    <property type="match status" value="1"/>
</dbReference>
<evidence type="ECO:0000259" key="3">
    <source>
        <dbReference type="Pfam" id="PF13478"/>
    </source>
</evidence>
<feature type="region of interest" description="Disordered" evidence="1">
    <location>
        <begin position="341"/>
        <end position="364"/>
    </location>
</feature>
<dbReference type="Proteomes" id="UP001601444">
    <property type="component" value="Unassembled WGS sequence"/>
</dbReference>
<feature type="domain" description="XdhC Rossmann" evidence="3">
    <location>
        <begin position="185"/>
        <end position="332"/>
    </location>
</feature>
<dbReference type="RefSeq" id="WP_387699627.1">
    <property type="nucleotide sequence ID" value="NZ_JBIAMX010000004.1"/>
</dbReference>
<dbReference type="Pfam" id="PF13478">
    <property type="entry name" value="XdhC_C"/>
    <property type="match status" value="1"/>
</dbReference>
<sequence length="364" mass="38304">MRAILPPLLDALDRAPVALARIVDRTGSGPRDTGSAMAVTASGTVLGSLSGGCLEAAVVATAEQVLADRGSALERFAATGEFGVGLPCGGEIEVFTEYLDRSALALLRELDAAVAAATPVALVTTLEATPDRTLLYPGDPRPWRHLDRDAAARLASGRDGIVGSEDTAGARPRAFVQVFAPPPRMILAGANDFTRALAVTAAQLGYHVTVVDARETFTTAARFPAAHEVVVDWPHRYLDAERAAGRLDGRTVVCVLTHDPKFDVPTLISALDLPELAFLGALGSRRTHDDRLARLRAEGVSDSAVARIHSPLGLDLNAHTPEETAISIAAQIVAVRGGGTGRALSTEAGPIHHRRRAPWRVSES</sequence>
<organism evidence="4 5">
    <name type="scientific">Nocardia thailandica</name>
    <dbReference type="NCBI Taxonomy" id="257275"/>
    <lineage>
        <taxon>Bacteria</taxon>
        <taxon>Bacillati</taxon>
        <taxon>Actinomycetota</taxon>
        <taxon>Actinomycetes</taxon>
        <taxon>Mycobacteriales</taxon>
        <taxon>Nocardiaceae</taxon>
        <taxon>Nocardia</taxon>
    </lineage>
</organism>
<dbReference type="InterPro" id="IPR052698">
    <property type="entry name" value="MoCofactor_Util/Proc"/>
</dbReference>